<evidence type="ECO:0000313" key="3">
    <source>
        <dbReference type="EMBL" id="CAH1714776.1"/>
    </source>
</evidence>
<organism evidence="3 4">
    <name type="scientific">Chironomus riparius</name>
    <dbReference type="NCBI Taxonomy" id="315576"/>
    <lineage>
        <taxon>Eukaryota</taxon>
        <taxon>Metazoa</taxon>
        <taxon>Ecdysozoa</taxon>
        <taxon>Arthropoda</taxon>
        <taxon>Hexapoda</taxon>
        <taxon>Insecta</taxon>
        <taxon>Pterygota</taxon>
        <taxon>Neoptera</taxon>
        <taxon>Endopterygota</taxon>
        <taxon>Diptera</taxon>
        <taxon>Nematocera</taxon>
        <taxon>Chironomoidea</taxon>
        <taxon>Chironomidae</taxon>
        <taxon>Chironominae</taxon>
        <taxon>Chironomus</taxon>
    </lineage>
</organism>
<feature type="compositionally biased region" description="Low complexity" evidence="1">
    <location>
        <begin position="1198"/>
        <end position="1207"/>
    </location>
</feature>
<feature type="region of interest" description="Disordered" evidence="1">
    <location>
        <begin position="523"/>
        <end position="550"/>
    </location>
</feature>
<feature type="compositionally biased region" description="Low complexity" evidence="1">
    <location>
        <begin position="836"/>
        <end position="855"/>
    </location>
</feature>
<feature type="compositionally biased region" description="Polar residues" evidence="1">
    <location>
        <begin position="890"/>
        <end position="913"/>
    </location>
</feature>
<protein>
    <submittedName>
        <fullName evidence="3">Uncharacterized protein</fullName>
    </submittedName>
</protein>
<dbReference type="EMBL" id="OU895877">
    <property type="protein sequence ID" value="CAH1714776.1"/>
    <property type="molecule type" value="Genomic_DNA"/>
</dbReference>
<feature type="signal peptide" evidence="2">
    <location>
        <begin position="1"/>
        <end position="22"/>
    </location>
</feature>
<feature type="compositionally biased region" description="Basic and acidic residues" evidence="1">
    <location>
        <begin position="1176"/>
        <end position="1185"/>
    </location>
</feature>
<proteinExistence type="predicted"/>
<feature type="region of interest" description="Disordered" evidence="1">
    <location>
        <begin position="1197"/>
        <end position="1218"/>
    </location>
</feature>
<feature type="compositionally biased region" description="Polar residues" evidence="1">
    <location>
        <begin position="1158"/>
        <end position="1175"/>
    </location>
</feature>
<feature type="compositionally biased region" description="Low complexity" evidence="1">
    <location>
        <begin position="1125"/>
        <end position="1147"/>
    </location>
</feature>
<evidence type="ECO:0000256" key="2">
    <source>
        <dbReference type="SAM" id="SignalP"/>
    </source>
</evidence>
<reference evidence="3" key="1">
    <citation type="submission" date="2022-01" db="EMBL/GenBank/DDBJ databases">
        <authorList>
            <person name="King R."/>
        </authorList>
    </citation>
    <scope>NUCLEOTIDE SEQUENCE</scope>
</reference>
<sequence>MRFLKKQLTLATFVFICHIASGERWSRQLTSNVQTINDWVPITQDVKSGKSITFGDDLVPAAQTQFQFFTEPLNNRFNLQQSHPAHPAHPSAAPSEINSFIQNSPPQFQFLNPGIPPQQKQRTVQNFGGSFGNKPVAEQLIQNPPQYQFMQEIQRTPQVHHYQSQPIPKSQQTFTQHQPVPAFQNFVQAGPSRVPHFQKLPTPPPFQQVPQTQQQQESEQPVQLLYVPFDSLYQQNQQQQQQQTQSIFGNDKQSRFNILNQPPSASLINDFYSQNDVNDFQKKQVVTTTTRRPTIAPATVSYKLTTPFDTSSKLKPHQPPLSMFVAYDKVKGKATETDVLSTLRSSNTIDVMDSINERSPKVFIGPSGMSPPNGYSKFELPYLSSIDGTRNERKIDQLPFFVAPLSYKTPPGFSKIPLPAPHVGSVVVNQPNSIENNESNGFTPDSYYTKQPQLISTNLNNINRNVNSNFNTNNNNNNNNNNNILNETPKKNTQTVKLTSGFHFGPSGNVQLFSNEFTFPTLSPPTTQQPKINNIPKTTPKPTFIHSSITPSTPLTKVKASLVQEYHSTLTPTTIRTPTVTRSKYDEYENTRTAYFTSSVRPTFSEPDEYKTVNEEYFKVNRAKPSISTSFEYDFESKQQKPKKDFNFKPIPEFNFDSVTTTIATKKPKTTKSTTIKQTTTTSTTQRPTTTKEHTVIIDDKRHKSIDFSFQPTPHPTPSFEYTPTVSIIENTDTFRQTHGSDYFTEFRSTPRPTQQNYLVDIDELNRHKYKNGDGHIQNIKHHDFFSQEPIPATESPQYNLPSELPPISAQLPGLINSLMDDKWMLANNITDEEVTTTTAVPTTVSTTTRRPTQSRGRRPVSQSTYRTVASTAEPNYERKQSTRGRRPPSTYSSRNIVSATEATFPSRSTPVRSSKIKYNITSDDQSKFRTRNRRPVQNKEENNIAYQRDVLNQNYPSSVRPPVIDSFPATERIVESIHIQPEAQVEEQVINDYNGPIESIEVIPLGGNNNENYNIEPQYTPDNPLYYENTIETTSSTTSTTIPPTSPTTIQSFKYIKSNKYSANDQEFAIPQHKTVSHRLKGNFNFNRNTDSFYNGKTQELPTTQATEIVKDAHEYEENSFSLVPSTTESTTTTTEAPVETESPVTRRTSFPRRRLYTTTTSEPQTDATESYGSRNKEQRGRKENVVVVKKVRTRTRPTTTTTEVPETTRRSSAVRTRPTYASRNVNNRERGQANYENNYEDNRPRFRIRENTQRFRLDTQESQWSSRFNQNSFQPIDEEKSKAFNNPEVDDNQEIVTANPNAENETYLVNVSASVLPSKPVEFDDESLNLVSTTEREDDLAKRTKIDDDLDTSLDKLMKDVMEDIERDTKSEKKLSKLDKKSGPRRGTWKRVKVRPADGFETAETQNIGKHLYNAVADNDKVEGEKPKIIEEPAITTTISPKITEAETTTVKPAIVETTILPEQTVVDDSNASMFDDARKAFVEFLSSEEDTDDAVNMEEADDKLERDSTTTTQIPTTEEPLTTTTLPPTTFSTIEVETSKPKITKEKKQIKTSTSQKVTGEICFRGKCIKTNEK</sequence>
<gene>
    <name evidence="3" type="ORF">CHIRRI_LOCUS3575</name>
</gene>
<keyword evidence="2" id="KW-0732">Signal</keyword>
<evidence type="ECO:0000313" key="4">
    <source>
        <dbReference type="Proteomes" id="UP001153620"/>
    </source>
</evidence>
<accession>A0A9P0NFA2</accession>
<evidence type="ECO:0000256" key="1">
    <source>
        <dbReference type="SAM" id="MobiDB-lite"/>
    </source>
</evidence>
<feature type="region of interest" description="Disordered" evidence="1">
    <location>
        <begin position="193"/>
        <end position="220"/>
    </location>
</feature>
<feature type="compositionally biased region" description="Low complexity" evidence="1">
    <location>
        <begin position="208"/>
        <end position="220"/>
    </location>
</feature>
<feature type="region of interest" description="Disordered" evidence="1">
    <location>
        <begin position="1119"/>
        <end position="1185"/>
    </location>
</feature>
<feature type="region of interest" description="Disordered" evidence="1">
    <location>
        <begin position="835"/>
        <end position="914"/>
    </location>
</feature>
<feature type="compositionally biased region" description="Polar residues" evidence="1">
    <location>
        <begin position="862"/>
        <end position="874"/>
    </location>
</feature>
<feature type="chain" id="PRO_5040198298" evidence="2">
    <location>
        <begin position="23"/>
        <end position="1577"/>
    </location>
</feature>
<dbReference type="Proteomes" id="UP001153620">
    <property type="component" value="Chromosome 1"/>
</dbReference>
<reference evidence="3" key="2">
    <citation type="submission" date="2022-10" db="EMBL/GenBank/DDBJ databases">
        <authorList>
            <consortium name="ENA_rothamsted_submissions"/>
            <consortium name="culmorum"/>
            <person name="King R."/>
        </authorList>
    </citation>
    <scope>NUCLEOTIDE SEQUENCE</scope>
</reference>
<name>A0A9P0NFA2_9DIPT</name>
<keyword evidence="4" id="KW-1185">Reference proteome</keyword>